<dbReference type="CDD" id="cd14953">
    <property type="entry name" value="NHL_like_1"/>
    <property type="match status" value="1"/>
</dbReference>
<dbReference type="InterPro" id="IPR001258">
    <property type="entry name" value="NHL_repeat"/>
</dbReference>
<dbReference type="Pfam" id="PF08450">
    <property type="entry name" value="SGL"/>
    <property type="match status" value="1"/>
</dbReference>
<name>A0ABU1N8D4_9BURK</name>
<comment type="caution">
    <text evidence="4">The sequence shown here is derived from an EMBL/GenBank/DDBJ whole genome shotgun (WGS) entry which is preliminary data.</text>
</comment>
<feature type="repeat" description="NHL" evidence="2">
    <location>
        <begin position="178"/>
        <end position="209"/>
    </location>
</feature>
<feature type="repeat" description="NHL" evidence="2">
    <location>
        <begin position="228"/>
        <end position="263"/>
    </location>
</feature>
<keyword evidence="1" id="KW-0677">Repeat</keyword>
<evidence type="ECO:0000313" key="5">
    <source>
        <dbReference type="Proteomes" id="UP001184230"/>
    </source>
</evidence>
<evidence type="ECO:0000256" key="1">
    <source>
        <dbReference type="ARBA" id="ARBA00022737"/>
    </source>
</evidence>
<reference evidence="4 5" key="1">
    <citation type="submission" date="2023-07" db="EMBL/GenBank/DDBJ databases">
        <title>Sorghum-associated microbial communities from plants grown in Nebraska, USA.</title>
        <authorList>
            <person name="Schachtman D."/>
        </authorList>
    </citation>
    <scope>NUCLEOTIDE SEQUENCE [LARGE SCALE GENOMIC DNA]</scope>
    <source>
        <strain evidence="4 5">DS1781</strain>
    </source>
</reference>
<evidence type="ECO:0000313" key="4">
    <source>
        <dbReference type="EMBL" id="MDR6534326.1"/>
    </source>
</evidence>
<feature type="domain" description="SMP-30/Gluconolactonase/LRE-like region" evidence="3">
    <location>
        <begin position="93"/>
        <end position="267"/>
    </location>
</feature>
<sequence length="423" mass="41899">MPVAPTDPSAPGDAAPPSYAIGGTLTGLADNSKLVLLDNGGDALTLAANGAFGFAAPMAFNTAYAVTVSTSPWWQNCSVSNGSGTATADVSGVQVSCVDAQAQVSTLAGSNVQGSADGTGAAASFNDPQALKVDASGNVYVGDTFNHLIRKITPDGVVTTFAGSGTAGSADGTGTLAQFNAPDGLAIDRQGHLYVADSYNNEIRKITPTGVVTTLAGSGTAGAAEGTGTAAQFNNPGGIAVDASGNVYVADIDNHKIRKITPEGVVTTLAGSGTAGSADGTGASAQFSSPWGVAIDASGYVYVTDNGNSTIRKISPAGVVTTFAGSGTRGFGDGNSANAQFKGPSGIAVDSTGNVYVSDLDNYAIRKITPAGLVTTLAGGTAGSTDGIGAAAQFSLPWDIELDASGNLYVATNHSIRKITPLR</sequence>
<keyword evidence="5" id="KW-1185">Reference proteome</keyword>
<organism evidence="4 5">
    <name type="scientific">Variovorax soli</name>
    <dbReference type="NCBI Taxonomy" id="376815"/>
    <lineage>
        <taxon>Bacteria</taxon>
        <taxon>Pseudomonadati</taxon>
        <taxon>Pseudomonadota</taxon>
        <taxon>Betaproteobacteria</taxon>
        <taxon>Burkholderiales</taxon>
        <taxon>Comamonadaceae</taxon>
        <taxon>Variovorax</taxon>
    </lineage>
</organism>
<dbReference type="PANTHER" id="PTHR13833:SF71">
    <property type="entry name" value="NHL DOMAIN-CONTAINING PROTEIN"/>
    <property type="match status" value="1"/>
</dbReference>
<dbReference type="PROSITE" id="PS51125">
    <property type="entry name" value="NHL"/>
    <property type="match status" value="4"/>
</dbReference>
<dbReference type="InterPro" id="IPR013658">
    <property type="entry name" value="SGL"/>
</dbReference>
<proteinExistence type="predicted"/>
<dbReference type="InterPro" id="IPR011042">
    <property type="entry name" value="6-blade_b-propeller_TolB-like"/>
</dbReference>
<dbReference type="Pfam" id="PF01436">
    <property type="entry name" value="NHL"/>
    <property type="match status" value="2"/>
</dbReference>
<dbReference type="SUPFAM" id="SSF50956">
    <property type="entry name" value="Thermostable phytase (3-phytase)"/>
    <property type="match status" value="1"/>
</dbReference>
<dbReference type="RefSeq" id="WP_309897726.1">
    <property type="nucleotide sequence ID" value="NZ_JAVDRF010000001.1"/>
</dbReference>
<protein>
    <submittedName>
        <fullName evidence="4">Sugar lactone lactonase YvrE</fullName>
    </submittedName>
</protein>
<evidence type="ECO:0000259" key="3">
    <source>
        <dbReference type="Pfam" id="PF08450"/>
    </source>
</evidence>
<evidence type="ECO:0000256" key="2">
    <source>
        <dbReference type="PROSITE-ProRule" id="PRU00504"/>
    </source>
</evidence>
<dbReference type="Proteomes" id="UP001184230">
    <property type="component" value="Unassembled WGS sequence"/>
</dbReference>
<dbReference type="SUPFAM" id="SSF101898">
    <property type="entry name" value="NHL repeat"/>
    <property type="match status" value="1"/>
</dbReference>
<gene>
    <name evidence="4" type="ORF">J2739_000086</name>
</gene>
<dbReference type="PANTHER" id="PTHR13833">
    <property type="match status" value="1"/>
</dbReference>
<dbReference type="EMBL" id="JAVDRF010000001">
    <property type="protein sequence ID" value="MDR6534326.1"/>
    <property type="molecule type" value="Genomic_DNA"/>
</dbReference>
<feature type="repeat" description="NHL" evidence="2">
    <location>
        <begin position="336"/>
        <end position="371"/>
    </location>
</feature>
<feature type="repeat" description="NHL" evidence="2">
    <location>
        <begin position="286"/>
        <end position="317"/>
    </location>
</feature>
<accession>A0ABU1N8D4</accession>
<dbReference type="Gene3D" id="2.120.10.30">
    <property type="entry name" value="TolB, C-terminal domain"/>
    <property type="match status" value="3"/>
</dbReference>